<feature type="domain" description="GmrSD restriction endonucleases N-terminal" evidence="1">
    <location>
        <begin position="26"/>
        <end position="234"/>
    </location>
</feature>
<dbReference type="Pfam" id="PF03235">
    <property type="entry name" value="GmrSD_N"/>
    <property type="match status" value="1"/>
</dbReference>
<dbReference type="InterPro" id="IPR004919">
    <property type="entry name" value="GmrSD_N"/>
</dbReference>
<dbReference type="AlphaFoldDB" id="A0A844LZH7"/>
<feature type="domain" description="GmrSD restriction endonucleases C-terminal" evidence="2">
    <location>
        <begin position="561"/>
        <end position="659"/>
    </location>
</feature>
<dbReference type="InterPro" id="IPR011089">
    <property type="entry name" value="GmrSD_C"/>
</dbReference>
<dbReference type="PANTHER" id="PTHR35149:SF1">
    <property type="entry name" value="DUF5655 DOMAIN-CONTAINING PROTEIN"/>
    <property type="match status" value="1"/>
</dbReference>
<dbReference type="PANTHER" id="PTHR35149">
    <property type="entry name" value="SLL5132 PROTEIN"/>
    <property type="match status" value="1"/>
</dbReference>
<sequence length="715" mass="82778">MKLSLCSKKWGTTMSNNTPEPKFYDIKKLLTEDSYVIPMYQRNYAWADQEINQLIDDVLDYQTKGSNNDNYYIGTLVVYKQKDGSYEVIDGQQRLTTLSLLAIYLKNESDESVLSWYQTDNLNLSFECRDKSTYTLQVLFNKTLSNNGKHLADKKEDKINSAILNGYKIIEKTLESKVIERNTTLKAFSDYVSHNIKILRVEVPEHTDLNHYFEVMNNRGEQLEKHEILKSYLLSAVQNDSQLTTVINTVWEGVSNMEKYIQTAFNTNLRTKIFGESWKEFKLSNFDDLTKCFAEDKLEKDSQSKEQKIEATDEDQPMSILQVLSSDKRFSTEDDEQGNDSERFRSVINFSSFLMQVLRVYIHGKKQIKPVVLAEGHAKEVESKTIRLDDKALLDEFESHILNDAATVKDFIFYLLKCKFLFDKYIIKRQYLNGDESWELKKYLKSNNNSGSYNNTFGNSTGEENNDSPDGGLNKQIIMLLASFHVSIPSMSYKYWLDGALHWLVNHSSEEGLSADDYLSYLTNMADSFLFDRYLAKEQLDYYDIVYENGCHPQGKPDNIQDIIKNKLLRYGQIRNNFIFNYLDYLIWQDKGGTKGKYQDFEFSFRSSVEHFYPQTPDGIDGMTSDNLDSFGNLCLITHSQNSSFSNKSPLEKLGSIKHKYLDADSKGKGFPNLKMVELAEALKGQFTSENQDVSVYSNLIQEHERNMVRLFVKK</sequence>
<evidence type="ECO:0000259" key="1">
    <source>
        <dbReference type="Pfam" id="PF03235"/>
    </source>
</evidence>
<gene>
    <name evidence="3" type="ORF">GB996_04655</name>
</gene>
<dbReference type="Pfam" id="PF07510">
    <property type="entry name" value="GmrSD_C"/>
    <property type="match status" value="1"/>
</dbReference>
<organism evidence="3 4">
    <name type="scientific">Psychrobacter sanguinis</name>
    <dbReference type="NCBI Taxonomy" id="861445"/>
    <lineage>
        <taxon>Bacteria</taxon>
        <taxon>Pseudomonadati</taxon>
        <taxon>Pseudomonadota</taxon>
        <taxon>Gammaproteobacteria</taxon>
        <taxon>Moraxellales</taxon>
        <taxon>Moraxellaceae</taxon>
        <taxon>Psychrobacter</taxon>
    </lineage>
</organism>
<evidence type="ECO:0000313" key="3">
    <source>
        <dbReference type="EMBL" id="MUG32082.1"/>
    </source>
</evidence>
<evidence type="ECO:0000259" key="2">
    <source>
        <dbReference type="Pfam" id="PF07510"/>
    </source>
</evidence>
<dbReference type="Proteomes" id="UP000442109">
    <property type="component" value="Unassembled WGS sequence"/>
</dbReference>
<comment type="caution">
    <text evidence="3">The sequence shown here is derived from an EMBL/GenBank/DDBJ whole genome shotgun (WGS) entry which is preliminary data.</text>
</comment>
<protein>
    <submittedName>
        <fullName evidence="3">DUF262 domain-containing protein</fullName>
    </submittedName>
</protein>
<keyword evidence="4" id="KW-1185">Reference proteome</keyword>
<dbReference type="OrthoDB" id="9798761at2"/>
<accession>A0A844LZH7</accession>
<evidence type="ECO:0000313" key="4">
    <source>
        <dbReference type="Proteomes" id="UP000442109"/>
    </source>
</evidence>
<proteinExistence type="predicted"/>
<reference evidence="3 4" key="1">
    <citation type="journal article" date="2019" name="PLoS ONE">
        <title>Pup mortality in New Zealand sea lions (Phocarctos hookeri) at Enderby Island, Auckland Islands, 2013-18.</title>
        <authorList>
            <person name="Michael S.A."/>
            <person name="Hayman D.T.S."/>
            <person name="Gray R."/>
            <person name="Zhang J."/>
            <person name="Rogers L."/>
            <person name="Roe W.D."/>
        </authorList>
    </citation>
    <scope>NUCLEOTIDE SEQUENCE [LARGE SCALE GENOMIC DNA]</scope>
    <source>
        <strain evidence="3 4">SM868</strain>
    </source>
</reference>
<name>A0A844LZH7_9GAMM</name>
<dbReference type="EMBL" id="WFKQ01000002">
    <property type="protein sequence ID" value="MUG32082.1"/>
    <property type="molecule type" value="Genomic_DNA"/>
</dbReference>